<dbReference type="InterPro" id="IPR018654">
    <property type="entry name" value="YjhX_toxin"/>
</dbReference>
<protein>
    <submittedName>
        <fullName evidence="2">Uncharacterized protein</fullName>
    </submittedName>
</protein>
<dbReference type="NCBIfam" id="NF010240">
    <property type="entry name" value="PRK13687.1"/>
    <property type="match status" value="1"/>
</dbReference>
<organism evidence="2 3">
    <name type="scientific">Hyphomonas adhaerens</name>
    <dbReference type="NCBI Taxonomy" id="81029"/>
    <lineage>
        <taxon>Bacteria</taxon>
        <taxon>Pseudomonadati</taxon>
        <taxon>Pseudomonadota</taxon>
        <taxon>Alphaproteobacteria</taxon>
        <taxon>Hyphomonadales</taxon>
        <taxon>Hyphomonadaceae</taxon>
        <taxon>Hyphomonas</taxon>
    </lineage>
</organism>
<gene>
    <name evidence="2" type="ORF">DCG58_17140</name>
</gene>
<reference evidence="2 3" key="1">
    <citation type="journal article" date="2018" name="Nat. Biotechnol.">
        <title>A standardized bacterial taxonomy based on genome phylogeny substantially revises the tree of life.</title>
        <authorList>
            <person name="Parks D.H."/>
            <person name="Chuvochina M."/>
            <person name="Waite D.W."/>
            <person name="Rinke C."/>
            <person name="Skarshewski A."/>
            <person name="Chaumeil P.A."/>
            <person name="Hugenholtz P."/>
        </authorList>
    </citation>
    <scope>NUCLEOTIDE SEQUENCE [LARGE SCALE GENOMIC DNA]</scope>
    <source>
        <strain evidence="2">UBA8733</strain>
    </source>
</reference>
<dbReference type="Pfam" id="PF09857">
    <property type="entry name" value="YjhX_toxin"/>
    <property type="match status" value="1"/>
</dbReference>
<sequence>MRALPPVGARPLHRRRSHPCRRRLPRRRRAGVAGRIIHLLAQGGRIEIIRNEHNKPEDLHCFARDGWRYPGFSLRLVRKLKRKRPIASQGGRPYRITRRGLELVRAEFDNR</sequence>
<evidence type="ECO:0000313" key="2">
    <source>
        <dbReference type="EMBL" id="HAE28887.1"/>
    </source>
</evidence>
<evidence type="ECO:0000256" key="1">
    <source>
        <dbReference type="SAM" id="MobiDB-lite"/>
    </source>
</evidence>
<dbReference type="Proteomes" id="UP000259610">
    <property type="component" value="Unassembled WGS sequence"/>
</dbReference>
<accession>A0A3B9H2J9</accession>
<feature type="compositionally biased region" description="Basic residues" evidence="1">
    <location>
        <begin position="11"/>
        <end position="24"/>
    </location>
</feature>
<proteinExistence type="predicted"/>
<feature type="region of interest" description="Disordered" evidence="1">
    <location>
        <begin position="1"/>
        <end position="24"/>
    </location>
</feature>
<dbReference type="EMBL" id="DMAN01000385">
    <property type="protein sequence ID" value="HAE28887.1"/>
    <property type="molecule type" value="Genomic_DNA"/>
</dbReference>
<evidence type="ECO:0000313" key="3">
    <source>
        <dbReference type="Proteomes" id="UP000259610"/>
    </source>
</evidence>
<dbReference type="AlphaFoldDB" id="A0A3B9H2J9"/>
<name>A0A3B9H2J9_9PROT</name>
<comment type="caution">
    <text evidence="2">The sequence shown here is derived from an EMBL/GenBank/DDBJ whole genome shotgun (WGS) entry which is preliminary data.</text>
</comment>